<proteinExistence type="predicted"/>
<organism evidence="2 3">
    <name type="scientific">Coprinellus micaceus</name>
    <name type="common">Glistening ink-cap mushroom</name>
    <name type="synonym">Coprinus micaceus</name>
    <dbReference type="NCBI Taxonomy" id="71717"/>
    <lineage>
        <taxon>Eukaryota</taxon>
        <taxon>Fungi</taxon>
        <taxon>Dikarya</taxon>
        <taxon>Basidiomycota</taxon>
        <taxon>Agaricomycotina</taxon>
        <taxon>Agaricomycetes</taxon>
        <taxon>Agaricomycetidae</taxon>
        <taxon>Agaricales</taxon>
        <taxon>Agaricineae</taxon>
        <taxon>Psathyrellaceae</taxon>
        <taxon>Coprinellus</taxon>
    </lineage>
</organism>
<reference evidence="2 3" key="1">
    <citation type="journal article" date="2019" name="Nat. Ecol. Evol.">
        <title>Megaphylogeny resolves global patterns of mushroom evolution.</title>
        <authorList>
            <person name="Varga T."/>
            <person name="Krizsan K."/>
            <person name="Foldi C."/>
            <person name="Dima B."/>
            <person name="Sanchez-Garcia M."/>
            <person name="Sanchez-Ramirez S."/>
            <person name="Szollosi G.J."/>
            <person name="Szarkandi J.G."/>
            <person name="Papp V."/>
            <person name="Albert L."/>
            <person name="Andreopoulos W."/>
            <person name="Angelini C."/>
            <person name="Antonin V."/>
            <person name="Barry K.W."/>
            <person name="Bougher N.L."/>
            <person name="Buchanan P."/>
            <person name="Buyck B."/>
            <person name="Bense V."/>
            <person name="Catcheside P."/>
            <person name="Chovatia M."/>
            <person name="Cooper J."/>
            <person name="Damon W."/>
            <person name="Desjardin D."/>
            <person name="Finy P."/>
            <person name="Geml J."/>
            <person name="Haridas S."/>
            <person name="Hughes K."/>
            <person name="Justo A."/>
            <person name="Karasinski D."/>
            <person name="Kautmanova I."/>
            <person name="Kiss B."/>
            <person name="Kocsube S."/>
            <person name="Kotiranta H."/>
            <person name="LaButti K.M."/>
            <person name="Lechner B.E."/>
            <person name="Liimatainen K."/>
            <person name="Lipzen A."/>
            <person name="Lukacs Z."/>
            <person name="Mihaltcheva S."/>
            <person name="Morgado L.N."/>
            <person name="Niskanen T."/>
            <person name="Noordeloos M.E."/>
            <person name="Ohm R.A."/>
            <person name="Ortiz-Santana B."/>
            <person name="Ovrebo C."/>
            <person name="Racz N."/>
            <person name="Riley R."/>
            <person name="Savchenko A."/>
            <person name="Shiryaev A."/>
            <person name="Soop K."/>
            <person name="Spirin V."/>
            <person name="Szebenyi C."/>
            <person name="Tomsovsky M."/>
            <person name="Tulloss R.E."/>
            <person name="Uehling J."/>
            <person name="Grigoriev I.V."/>
            <person name="Vagvolgyi C."/>
            <person name="Papp T."/>
            <person name="Martin F.M."/>
            <person name="Miettinen O."/>
            <person name="Hibbett D.S."/>
            <person name="Nagy L.G."/>
        </authorList>
    </citation>
    <scope>NUCLEOTIDE SEQUENCE [LARGE SCALE GENOMIC DNA]</scope>
    <source>
        <strain evidence="2 3">FP101781</strain>
    </source>
</reference>
<gene>
    <name evidence="2" type="ORF">FA13DRAFT_430118</name>
</gene>
<feature type="region of interest" description="Disordered" evidence="1">
    <location>
        <begin position="1"/>
        <end position="30"/>
    </location>
</feature>
<evidence type="ECO:0000256" key="1">
    <source>
        <dbReference type="SAM" id="MobiDB-lite"/>
    </source>
</evidence>
<protein>
    <submittedName>
        <fullName evidence="2">Uncharacterized protein</fullName>
    </submittedName>
</protein>
<dbReference type="Proteomes" id="UP000298030">
    <property type="component" value="Unassembled WGS sequence"/>
</dbReference>
<name>A0A4Y7TXY4_COPMI</name>
<sequence>MRGRRGPLRVRHGWQSGCGKDHDRGLNSRAGLEPEPEVIVSWHTRLVHVCLACHSHTSRPALRCPGTATPLPPSNAVGASSSLSSTSSASSATRSASARSHPQLSLSGGKNPARLKGSTRSPLLLLLASDGDGAATTLGYSLRCGFSTCRCDFVRGSGCCSFARPATVSGAEPDRCRFDIVLAWGYRICSTQSARGGKRQEGKTYELRI</sequence>
<feature type="compositionally biased region" description="Low complexity" evidence="1">
    <location>
        <begin position="79"/>
        <end position="100"/>
    </location>
</feature>
<accession>A0A4Y7TXY4</accession>
<comment type="caution">
    <text evidence="2">The sequence shown here is derived from an EMBL/GenBank/DDBJ whole genome shotgun (WGS) entry which is preliminary data.</text>
</comment>
<evidence type="ECO:0000313" key="3">
    <source>
        <dbReference type="Proteomes" id="UP000298030"/>
    </source>
</evidence>
<dbReference type="EMBL" id="QPFP01000002">
    <property type="protein sequence ID" value="TEB39036.1"/>
    <property type="molecule type" value="Genomic_DNA"/>
</dbReference>
<feature type="compositionally biased region" description="Basic residues" evidence="1">
    <location>
        <begin position="1"/>
        <end position="12"/>
    </location>
</feature>
<keyword evidence="3" id="KW-1185">Reference proteome</keyword>
<evidence type="ECO:0000313" key="2">
    <source>
        <dbReference type="EMBL" id="TEB39036.1"/>
    </source>
</evidence>
<feature type="region of interest" description="Disordered" evidence="1">
    <location>
        <begin position="75"/>
        <end position="115"/>
    </location>
</feature>
<dbReference type="AlphaFoldDB" id="A0A4Y7TXY4"/>